<accession>A0A2H3JPT6</accession>
<dbReference type="AlphaFoldDB" id="A0A2H3JPT6"/>
<evidence type="ECO:0000313" key="1">
    <source>
        <dbReference type="EMBL" id="PCH38664.1"/>
    </source>
</evidence>
<dbReference type="Proteomes" id="UP000218811">
    <property type="component" value="Unassembled WGS sequence"/>
</dbReference>
<gene>
    <name evidence="1" type="ORF">WOLCODRAFT_23500</name>
</gene>
<dbReference type="EMBL" id="KB467942">
    <property type="protein sequence ID" value="PCH38664.1"/>
    <property type="molecule type" value="Genomic_DNA"/>
</dbReference>
<proteinExistence type="predicted"/>
<evidence type="ECO:0000313" key="2">
    <source>
        <dbReference type="Proteomes" id="UP000218811"/>
    </source>
</evidence>
<organism evidence="1 2">
    <name type="scientific">Wolfiporia cocos (strain MD-104)</name>
    <name type="common">Brown rot fungus</name>
    <dbReference type="NCBI Taxonomy" id="742152"/>
    <lineage>
        <taxon>Eukaryota</taxon>
        <taxon>Fungi</taxon>
        <taxon>Dikarya</taxon>
        <taxon>Basidiomycota</taxon>
        <taxon>Agaricomycotina</taxon>
        <taxon>Agaricomycetes</taxon>
        <taxon>Polyporales</taxon>
        <taxon>Phaeolaceae</taxon>
        <taxon>Wolfiporia</taxon>
    </lineage>
</organism>
<reference evidence="1 2" key="1">
    <citation type="journal article" date="2012" name="Science">
        <title>The Paleozoic origin of enzymatic lignin decomposition reconstructed from 31 fungal genomes.</title>
        <authorList>
            <person name="Floudas D."/>
            <person name="Binder M."/>
            <person name="Riley R."/>
            <person name="Barry K."/>
            <person name="Blanchette R.A."/>
            <person name="Henrissat B."/>
            <person name="Martinez A.T."/>
            <person name="Otillar R."/>
            <person name="Spatafora J.W."/>
            <person name="Yadav J.S."/>
            <person name="Aerts A."/>
            <person name="Benoit I."/>
            <person name="Boyd A."/>
            <person name="Carlson A."/>
            <person name="Copeland A."/>
            <person name="Coutinho P.M."/>
            <person name="de Vries R.P."/>
            <person name="Ferreira P."/>
            <person name="Findley K."/>
            <person name="Foster B."/>
            <person name="Gaskell J."/>
            <person name="Glotzer D."/>
            <person name="Gorecki P."/>
            <person name="Heitman J."/>
            <person name="Hesse C."/>
            <person name="Hori C."/>
            <person name="Igarashi K."/>
            <person name="Jurgens J.A."/>
            <person name="Kallen N."/>
            <person name="Kersten P."/>
            <person name="Kohler A."/>
            <person name="Kuees U."/>
            <person name="Kumar T.K.A."/>
            <person name="Kuo A."/>
            <person name="LaButti K."/>
            <person name="Larrondo L.F."/>
            <person name="Lindquist E."/>
            <person name="Ling A."/>
            <person name="Lombard V."/>
            <person name="Lucas S."/>
            <person name="Lundell T."/>
            <person name="Martin R."/>
            <person name="McLaughlin D.J."/>
            <person name="Morgenstern I."/>
            <person name="Morin E."/>
            <person name="Murat C."/>
            <person name="Nagy L.G."/>
            <person name="Nolan M."/>
            <person name="Ohm R.A."/>
            <person name="Patyshakuliyeva A."/>
            <person name="Rokas A."/>
            <person name="Ruiz-Duenas F.J."/>
            <person name="Sabat G."/>
            <person name="Salamov A."/>
            <person name="Samejima M."/>
            <person name="Schmutz J."/>
            <person name="Slot J.C."/>
            <person name="St John F."/>
            <person name="Stenlid J."/>
            <person name="Sun H."/>
            <person name="Sun S."/>
            <person name="Syed K."/>
            <person name="Tsang A."/>
            <person name="Wiebenga A."/>
            <person name="Young D."/>
            <person name="Pisabarro A."/>
            <person name="Eastwood D.C."/>
            <person name="Martin F."/>
            <person name="Cullen D."/>
            <person name="Grigoriev I.V."/>
            <person name="Hibbett D.S."/>
        </authorList>
    </citation>
    <scope>NUCLEOTIDE SEQUENCE [LARGE SCALE GENOMIC DNA]</scope>
    <source>
        <strain evidence="1 2">MD-104</strain>
    </source>
</reference>
<keyword evidence="2" id="KW-1185">Reference proteome</keyword>
<protein>
    <submittedName>
        <fullName evidence="1">Uncharacterized protein</fullName>
    </submittedName>
</protein>
<sequence>MAKNDVWKPTSPPIAWRFIANTVPEKIASGQRLSDYSHENRLEAPRRDTSQFLQGQVISRVSEGDPPRKCLEIFSLKFIGDRSDYLLARTRGPATVIFPDVYLPAPETALVQIYTQ</sequence>
<name>A0A2H3JPT6_WOLCO</name>